<dbReference type="Proteomes" id="UP000327439">
    <property type="component" value="Chromosome A08"/>
</dbReference>
<comment type="similarity">
    <text evidence="1 4">Belongs to the eukaryotic ribosomal protein eS12 family.</text>
</comment>
<dbReference type="Gene3D" id="3.30.1330.30">
    <property type="match status" value="2"/>
</dbReference>
<dbReference type="AlphaFoldDB" id="A0A5J5UXD2"/>
<dbReference type="OrthoDB" id="10249311at2759"/>
<keyword evidence="3 4" id="KW-0687">Ribonucleoprotein</keyword>
<sequence length="112" mass="11985">MSGEEVAVAQPDAAAVIGEPMDINTALPLVIRKSKAHSGLARGLHEAAKAIEKHSAHLCVIADDCDQPDYVKLLCKIDSEGKARKVVGCSCVVVKDYGEQHEAVEVVQQHKD</sequence>
<keyword evidence="2 4" id="KW-0689">Ribosomal protein</keyword>
<keyword evidence="7" id="KW-1185">Reference proteome</keyword>
<dbReference type="GO" id="GO:0005840">
    <property type="term" value="C:ribosome"/>
    <property type="evidence" value="ECO:0007669"/>
    <property type="project" value="UniProtKB-KW"/>
</dbReference>
<evidence type="ECO:0000313" key="6">
    <source>
        <dbReference type="EMBL" id="KAB2072141.1"/>
    </source>
</evidence>
<proteinExistence type="inferred from homology"/>
<evidence type="ECO:0000256" key="1">
    <source>
        <dbReference type="ARBA" id="ARBA00005824"/>
    </source>
</evidence>
<feature type="domain" description="Ribosomal protein eL8/eL30/eS12/Gadd45" evidence="5">
    <location>
        <begin position="30"/>
        <end position="75"/>
    </location>
</feature>
<evidence type="ECO:0000256" key="4">
    <source>
        <dbReference type="RuleBase" id="RU000670"/>
    </source>
</evidence>
<reference evidence="7" key="2">
    <citation type="journal article" date="2020" name="Nat. Genet.">
        <title>Genomic diversifications of five Gossypium allopolyploid species and their impact on cotton improvement.</title>
        <authorList>
            <person name="Chen Z.J."/>
            <person name="Sreedasyam A."/>
            <person name="Ando A."/>
            <person name="Song Q."/>
            <person name="De Santiago L.M."/>
            <person name="Hulse-Kemp A.M."/>
            <person name="Ding M."/>
            <person name="Ye W."/>
            <person name="Kirkbride R.C."/>
            <person name="Jenkins J."/>
            <person name="Plott C."/>
            <person name="Lovell J."/>
            <person name="Lin Y.M."/>
            <person name="Vaughn R."/>
            <person name="Liu B."/>
            <person name="Simpson S."/>
            <person name="Scheffler B.E."/>
            <person name="Wen L."/>
            <person name="Saski C.A."/>
            <person name="Grover C.E."/>
            <person name="Hu G."/>
            <person name="Conover J.L."/>
            <person name="Carlson J.W."/>
            <person name="Shu S."/>
            <person name="Boston L.B."/>
            <person name="Williams M."/>
            <person name="Peterson D.G."/>
            <person name="McGee K."/>
            <person name="Jones D.C."/>
            <person name="Wendel J.F."/>
            <person name="Stelly D.M."/>
            <person name="Grimwood J."/>
            <person name="Schmutz J."/>
        </authorList>
    </citation>
    <scope>NUCLEOTIDE SEQUENCE [LARGE SCALE GENOMIC DNA]</scope>
    <source>
        <strain evidence="7">cv. 3-79</strain>
    </source>
</reference>
<dbReference type="Pfam" id="PF01248">
    <property type="entry name" value="Ribosomal_L7Ae"/>
    <property type="match status" value="1"/>
</dbReference>
<reference evidence="6" key="1">
    <citation type="submission" date="2019-06" db="EMBL/GenBank/DDBJ databases">
        <title>WGS assembly of Gossypium barbadense.</title>
        <authorList>
            <person name="Chen Z.J."/>
            <person name="Sreedasyam A."/>
            <person name="Ando A."/>
            <person name="Song Q."/>
            <person name="De L."/>
            <person name="Hulse-Kemp A."/>
            <person name="Ding M."/>
            <person name="Ye W."/>
            <person name="Kirkbride R."/>
            <person name="Jenkins J."/>
            <person name="Plott C."/>
            <person name="Lovell J."/>
            <person name="Lin Y.-M."/>
            <person name="Vaughn R."/>
            <person name="Liu B."/>
            <person name="Li W."/>
            <person name="Simpson S."/>
            <person name="Scheffler B."/>
            <person name="Saski C."/>
            <person name="Grover C."/>
            <person name="Hu G."/>
            <person name="Conover J."/>
            <person name="Carlson J."/>
            <person name="Shu S."/>
            <person name="Boston L."/>
            <person name="Williams M."/>
            <person name="Peterson D."/>
            <person name="Mcgee K."/>
            <person name="Jones D."/>
            <person name="Wendel J."/>
            <person name="Stelly D."/>
            <person name="Grimwood J."/>
            <person name="Schmutz J."/>
        </authorList>
    </citation>
    <scope>NUCLEOTIDE SEQUENCE [LARGE SCALE GENOMIC DNA]</scope>
    <source>
        <strain evidence="6">1400233.01</strain>
    </source>
</reference>
<dbReference type="PANTHER" id="PTHR11843">
    <property type="entry name" value="40S RIBOSOMAL PROTEIN S12"/>
    <property type="match status" value="1"/>
</dbReference>
<organism evidence="6 7">
    <name type="scientific">Gossypium barbadense</name>
    <name type="common">Sea Island cotton</name>
    <name type="synonym">Hibiscus barbadensis</name>
    <dbReference type="NCBI Taxonomy" id="3634"/>
    <lineage>
        <taxon>Eukaryota</taxon>
        <taxon>Viridiplantae</taxon>
        <taxon>Streptophyta</taxon>
        <taxon>Embryophyta</taxon>
        <taxon>Tracheophyta</taxon>
        <taxon>Spermatophyta</taxon>
        <taxon>Magnoliopsida</taxon>
        <taxon>eudicotyledons</taxon>
        <taxon>Gunneridae</taxon>
        <taxon>Pentapetalae</taxon>
        <taxon>rosids</taxon>
        <taxon>malvids</taxon>
        <taxon>Malvales</taxon>
        <taxon>Malvaceae</taxon>
        <taxon>Malvoideae</taxon>
        <taxon>Gossypium</taxon>
    </lineage>
</organism>
<dbReference type="InterPro" id="IPR000530">
    <property type="entry name" value="Ribosomal_eS12"/>
</dbReference>
<evidence type="ECO:0000256" key="2">
    <source>
        <dbReference type="ARBA" id="ARBA00022980"/>
    </source>
</evidence>
<protein>
    <recommendedName>
        <fullName evidence="4">40S ribosomal protein S12</fullName>
    </recommendedName>
</protein>
<dbReference type="GO" id="GO:0003735">
    <property type="term" value="F:structural constituent of ribosome"/>
    <property type="evidence" value="ECO:0007669"/>
    <property type="project" value="InterPro"/>
</dbReference>
<dbReference type="EMBL" id="CM018209">
    <property type="protein sequence ID" value="KAB2072141.1"/>
    <property type="molecule type" value="Genomic_DNA"/>
</dbReference>
<dbReference type="SUPFAM" id="SSF55315">
    <property type="entry name" value="L30e-like"/>
    <property type="match status" value="1"/>
</dbReference>
<name>A0A5J5UXD2_GOSBA</name>
<evidence type="ECO:0000256" key="3">
    <source>
        <dbReference type="ARBA" id="ARBA00023274"/>
    </source>
</evidence>
<dbReference type="GO" id="GO:1990904">
    <property type="term" value="C:ribonucleoprotein complex"/>
    <property type="evidence" value="ECO:0007669"/>
    <property type="project" value="UniProtKB-KW"/>
</dbReference>
<dbReference type="InterPro" id="IPR029064">
    <property type="entry name" value="Ribosomal_eL30-like_sf"/>
</dbReference>
<accession>A0A5J5UXD2</accession>
<gene>
    <name evidence="6" type="ORF">ES319_A08G271500v1</name>
</gene>
<dbReference type="GO" id="GO:0006412">
    <property type="term" value="P:translation"/>
    <property type="evidence" value="ECO:0007669"/>
    <property type="project" value="InterPro"/>
</dbReference>
<dbReference type="PRINTS" id="PR00972">
    <property type="entry name" value="RIBSOMALS12E"/>
</dbReference>
<evidence type="ECO:0000313" key="7">
    <source>
        <dbReference type="Proteomes" id="UP000327439"/>
    </source>
</evidence>
<dbReference type="EMBL" id="CM018209">
    <property type="protein sequence ID" value="KAB2072144.1"/>
    <property type="molecule type" value="Genomic_DNA"/>
</dbReference>
<dbReference type="InterPro" id="IPR004038">
    <property type="entry name" value="Ribosomal_eL8/eL30/eS12/Gad45"/>
</dbReference>
<evidence type="ECO:0000259" key="5">
    <source>
        <dbReference type="Pfam" id="PF01248"/>
    </source>
</evidence>